<dbReference type="PANTHER" id="PTHR32234:SF0">
    <property type="entry name" value="THIOL:DISULFIDE INTERCHANGE PROTEIN DSBD"/>
    <property type="match status" value="1"/>
</dbReference>
<dbReference type="GO" id="GO:0045454">
    <property type="term" value="P:cell redox homeostasis"/>
    <property type="evidence" value="ECO:0007669"/>
    <property type="project" value="TreeGrafter"/>
</dbReference>
<gene>
    <name evidence="2" type="ORF">SAMN04488115_10251</name>
</gene>
<sequence>MLAGSALAAGTALATDTAGLATARSISDYRDALRLARRRSKVALIDIGAEWCAVCKVLDRTVFVDPRVLTLLGQLAFIRVDVTAMDADSRTLLRHLDAEGPPTLFIADTRTGRELPDTRSVGRISADAMVARLLPFAEPA</sequence>
<name>A0A1H5UY33_9HYPH</name>
<reference evidence="2 3" key="1">
    <citation type="submission" date="2016-10" db="EMBL/GenBank/DDBJ databases">
        <authorList>
            <person name="de Groot N.N."/>
        </authorList>
    </citation>
    <scope>NUCLEOTIDE SEQUENCE [LARGE SCALE GENOMIC DNA]</scope>
    <source>
        <strain evidence="2 3">DSM 26656</strain>
    </source>
</reference>
<protein>
    <submittedName>
        <fullName evidence="2">Thioredoxin-like</fullName>
    </submittedName>
</protein>
<organism evidence="2 3">
    <name type="scientific">Bosea lathyri</name>
    <dbReference type="NCBI Taxonomy" id="1036778"/>
    <lineage>
        <taxon>Bacteria</taxon>
        <taxon>Pseudomonadati</taxon>
        <taxon>Pseudomonadota</taxon>
        <taxon>Alphaproteobacteria</taxon>
        <taxon>Hyphomicrobiales</taxon>
        <taxon>Boseaceae</taxon>
        <taxon>Bosea</taxon>
    </lineage>
</organism>
<dbReference type="Proteomes" id="UP000236743">
    <property type="component" value="Unassembled WGS sequence"/>
</dbReference>
<dbReference type="Pfam" id="PF13899">
    <property type="entry name" value="Thioredoxin_7"/>
    <property type="match status" value="1"/>
</dbReference>
<dbReference type="EMBL" id="FNUY01000002">
    <property type="protein sequence ID" value="SEF79318.1"/>
    <property type="molecule type" value="Genomic_DNA"/>
</dbReference>
<dbReference type="PROSITE" id="PS51352">
    <property type="entry name" value="THIOREDOXIN_2"/>
    <property type="match status" value="1"/>
</dbReference>
<feature type="domain" description="Thioredoxin" evidence="1">
    <location>
        <begin position="1"/>
        <end position="138"/>
    </location>
</feature>
<dbReference type="Gene3D" id="3.40.30.10">
    <property type="entry name" value="Glutaredoxin"/>
    <property type="match status" value="1"/>
</dbReference>
<evidence type="ECO:0000259" key="1">
    <source>
        <dbReference type="PROSITE" id="PS51352"/>
    </source>
</evidence>
<evidence type="ECO:0000313" key="2">
    <source>
        <dbReference type="EMBL" id="SEF79318.1"/>
    </source>
</evidence>
<accession>A0A1H5UY33</accession>
<keyword evidence="3" id="KW-1185">Reference proteome</keyword>
<dbReference type="InterPro" id="IPR013766">
    <property type="entry name" value="Thioredoxin_domain"/>
</dbReference>
<dbReference type="InterPro" id="IPR036249">
    <property type="entry name" value="Thioredoxin-like_sf"/>
</dbReference>
<evidence type="ECO:0000313" key="3">
    <source>
        <dbReference type="Proteomes" id="UP000236743"/>
    </source>
</evidence>
<proteinExistence type="predicted"/>
<dbReference type="SUPFAM" id="SSF52833">
    <property type="entry name" value="Thioredoxin-like"/>
    <property type="match status" value="1"/>
</dbReference>
<dbReference type="AlphaFoldDB" id="A0A1H5UY33"/>
<dbReference type="PANTHER" id="PTHR32234">
    <property type="entry name" value="THIOL:DISULFIDE INTERCHANGE PROTEIN DSBD"/>
    <property type="match status" value="1"/>
</dbReference>
<dbReference type="GO" id="GO:0015035">
    <property type="term" value="F:protein-disulfide reductase activity"/>
    <property type="evidence" value="ECO:0007669"/>
    <property type="project" value="TreeGrafter"/>
</dbReference>